<evidence type="ECO:0000313" key="2">
    <source>
        <dbReference type="WBParaSite" id="RSKR_0000723700.1"/>
    </source>
</evidence>
<proteinExistence type="predicted"/>
<dbReference type="Proteomes" id="UP000095286">
    <property type="component" value="Unplaced"/>
</dbReference>
<protein>
    <submittedName>
        <fullName evidence="2">Aryl hydrocarbon receptor nuclear translocator</fullName>
    </submittedName>
</protein>
<evidence type="ECO:0000313" key="1">
    <source>
        <dbReference type="Proteomes" id="UP000095286"/>
    </source>
</evidence>
<accession>A0AC35U510</accession>
<dbReference type="WBParaSite" id="RSKR_0000723700.1">
    <property type="protein sequence ID" value="RSKR_0000723700.1"/>
    <property type="gene ID" value="RSKR_0000723700"/>
</dbReference>
<sequence length="457" mass="51303">MNGYARNDVGTSAGSMGHQMQGGDMATNSLNGTGPVVESKERFARENHSEIERRRRNKMTHYINELAEMVPQCSALGRKPDKLTILRMAVSHMKGIRGTTNAGNDPMNFKPSFLTDQELKHLILEAANGFLFVICCETGTVLYVSDSVIPILNLRQEDWVNNTIYNLIHPDDIFKVRDQLCNSEASLQRVLDLKSGSVKKEQNSVRVHMSCRRGFICRMRLGNVENISRIRNRRPIFTQNNNHYAVVHVTGYVKTTAPAGMETRSGGCLIGIGRLQLGSMPLCPEINPPSQFTLRLNEEGKITFADQRSCIILCAQAPELVGKFWWQLVHATDEQLLKDYIRLVMSTPGAGAIKCKFIVNGILLSISIQANQFRNPYSEQFEYIIATHHIVEENIQLPNTSQAWTLPQSAALNPSVDIAWADQGSSQNVWNNQQQSMDGSNVQYNNHQWVPSDPKTF</sequence>
<name>A0AC35U510_9BILA</name>
<reference evidence="2" key="1">
    <citation type="submission" date="2016-11" db="UniProtKB">
        <authorList>
            <consortium name="WormBaseParasite"/>
        </authorList>
    </citation>
    <scope>IDENTIFICATION</scope>
    <source>
        <strain evidence="2">KR3021</strain>
    </source>
</reference>
<organism evidence="1 2">
    <name type="scientific">Rhabditophanes sp. KR3021</name>
    <dbReference type="NCBI Taxonomy" id="114890"/>
    <lineage>
        <taxon>Eukaryota</taxon>
        <taxon>Metazoa</taxon>
        <taxon>Ecdysozoa</taxon>
        <taxon>Nematoda</taxon>
        <taxon>Chromadorea</taxon>
        <taxon>Rhabditida</taxon>
        <taxon>Tylenchina</taxon>
        <taxon>Panagrolaimomorpha</taxon>
        <taxon>Strongyloidoidea</taxon>
        <taxon>Alloionematidae</taxon>
        <taxon>Rhabditophanes</taxon>
    </lineage>
</organism>